<dbReference type="AlphaFoldDB" id="A0A0F9P9K9"/>
<name>A0A0F9P9K9_9ZZZZ</name>
<dbReference type="EMBL" id="LAZR01006725">
    <property type="protein sequence ID" value="KKM90072.1"/>
    <property type="molecule type" value="Genomic_DNA"/>
</dbReference>
<organism evidence="1">
    <name type="scientific">marine sediment metagenome</name>
    <dbReference type="NCBI Taxonomy" id="412755"/>
    <lineage>
        <taxon>unclassified sequences</taxon>
        <taxon>metagenomes</taxon>
        <taxon>ecological metagenomes</taxon>
    </lineage>
</organism>
<gene>
    <name evidence="1" type="ORF">LCGC14_1242380</name>
</gene>
<protein>
    <submittedName>
        <fullName evidence="1">Uncharacterized protein</fullName>
    </submittedName>
</protein>
<proteinExistence type="predicted"/>
<evidence type="ECO:0000313" key="1">
    <source>
        <dbReference type="EMBL" id="KKM90072.1"/>
    </source>
</evidence>
<reference evidence="1" key="1">
    <citation type="journal article" date="2015" name="Nature">
        <title>Complex archaea that bridge the gap between prokaryotes and eukaryotes.</title>
        <authorList>
            <person name="Spang A."/>
            <person name="Saw J.H."/>
            <person name="Jorgensen S.L."/>
            <person name="Zaremba-Niedzwiedzka K."/>
            <person name="Martijn J."/>
            <person name="Lind A.E."/>
            <person name="van Eijk R."/>
            <person name="Schleper C."/>
            <person name="Guy L."/>
            <person name="Ettema T.J."/>
        </authorList>
    </citation>
    <scope>NUCLEOTIDE SEQUENCE</scope>
</reference>
<accession>A0A0F9P9K9</accession>
<comment type="caution">
    <text evidence="1">The sequence shown here is derived from an EMBL/GenBank/DDBJ whole genome shotgun (WGS) entry which is preliminary data.</text>
</comment>
<sequence>MDWLDEFRAQFEHDEHMRHLKRDEFHGYVQINFVKGRPANCNCNVHVRALKYKDAKQINLN</sequence>